<protein>
    <submittedName>
        <fullName evidence="3">GNAT family N-acetyltransferase</fullName>
    </submittedName>
</protein>
<dbReference type="Gene3D" id="3.40.630.30">
    <property type="match status" value="1"/>
</dbReference>
<feature type="region of interest" description="Disordered" evidence="1">
    <location>
        <begin position="155"/>
        <end position="175"/>
    </location>
</feature>
<evidence type="ECO:0000259" key="2">
    <source>
        <dbReference type="PROSITE" id="PS51186"/>
    </source>
</evidence>
<proteinExistence type="predicted"/>
<evidence type="ECO:0000313" key="4">
    <source>
        <dbReference type="Proteomes" id="UP000248889"/>
    </source>
</evidence>
<dbReference type="SUPFAM" id="SSF55729">
    <property type="entry name" value="Acyl-CoA N-acyltransferases (Nat)"/>
    <property type="match status" value="1"/>
</dbReference>
<keyword evidence="4" id="KW-1185">Reference proteome</keyword>
<dbReference type="InterPro" id="IPR000182">
    <property type="entry name" value="GNAT_dom"/>
</dbReference>
<feature type="domain" description="N-acetyltransferase" evidence="2">
    <location>
        <begin position="7"/>
        <end position="173"/>
    </location>
</feature>
<evidence type="ECO:0000256" key="1">
    <source>
        <dbReference type="SAM" id="MobiDB-lite"/>
    </source>
</evidence>
<dbReference type="InterPro" id="IPR016181">
    <property type="entry name" value="Acyl_CoA_acyltransferase"/>
</dbReference>
<dbReference type="GO" id="GO:0016747">
    <property type="term" value="F:acyltransferase activity, transferring groups other than amino-acyl groups"/>
    <property type="evidence" value="ECO:0007669"/>
    <property type="project" value="InterPro"/>
</dbReference>
<dbReference type="OrthoDB" id="4536199at2"/>
<sequence>MAIEHHTDLRPVRQVMLDVYADVRRDLIHLPHYSVDAYAERLDRHAAEDGWEAVIGYDGVEPVGYGYCNTVRAGDRWWQRMELPLPSGWEEAAAIAFKELGVRPAWRKTGVSVRLHDALLSKRGEERVTLLVNPAAGDGKVQALYASWGYEPFNRQTPSPGSPPLVAMARATRPR</sequence>
<comment type="caution">
    <text evidence="3">The sequence shown here is derived from an EMBL/GenBank/DDBJ whole genome shotgun (WGS) entry which is preliminary data.</text>
</comment>
<organism evidence="3 4">
    <name type="scientific">Streptacidiphilus pinicola</name>
    <dbReference type="NCBI Taxonomy" id="2219663"/>
    <lineage>
        <taxon>Bacteria</taxon>
        <taxon>Bacillati</taxon>
        <taxon>Actinomycetota</taxon>
        <taxon>Actinomycetes</taxon>
        <taxon>Kitasatosporales</taxon>
        <taxon>Streptomycetaceae</taxon>
        <taxon>Streptacidiphilus</taxon>
    </lineage>
</organism>
<name>A0A2X0JF75_9ACTN</name>
<reference evidence="3 4" key="1">
    <citation type="submission" date="2018-06" db="EMBL/GenBank/DDBJ databases">
        <title>Streptacidiphilus pinicola sp. nov., isolated from pine grove soil.</title>
        <authorList>
            <person name="Roh S.G."/>
            <person name="Park S."/>
            <person name="Kim M.-K."/>
            <person name="Yun B.-R."/>
            <person name="Park J."/>
            <person name="Kim M.J."/>
            <person name="Kim Y.S."/>
            <person name="Kim S.B."/>
        </authorList>
    </citation>
    <scope>NUCLEOTIDE SEQUENCE [LARGE SCALE GENOMIC DNA]</scope>
    <source>
        <strain evidence="3 4">MMS16-CNU450</strain>
    </source>
</reference>
<evidence type="ECO:0000313" key="3">
    <source>
        <dbReference type="EMBL" id="RAG86238.1"/>
    </source>
</evidence>
<dbReference type="EMBL" id="QKYN01000030">
    <property type="protein sequence ID" value="RAG86238.1"/>
    <property type="molecule type" value="Genomic_DNA"/>
</dbReference>
<gene>
    <name evidence="3" type="ORF">DN069_07720</name>
</gene>
<accession>A0A2X0JF75</accession>
<dbReference type="AlphaFoldDB" id="A0A2X0JF75"/>
<keyword evidence="3" id="KW-0808">Transferase</keyword>
<dbReference type="PROSITE" id="PS51186">
    <property type="entry name" value="GNAT"/>
    <property type="match status" value="1"/>
</dbReference>
<dbReference type="Proteomes" id="UP000248889">
    <property type="component" value="Unassembled WGS sequence"/>
</dbReference>